<evidence type="ECO:0000313" key="5">
    <source>
        <dbReference type="Proteomes" id="UP000521922"/>
    </source>
</evidence>
<dbReference type="RefSeq" id="WP_218884714.1">
    <property type="nucleotide sequence ID" value="NZ_BAAAGN010000002.1"/>
</dbReference>
<gene>
    <name evidence="4" type="ORF">BJ968_000501</name>
</gene>
<dbReference type="CDD" id="cd03801">
    <property type="entry name" value="GT4_PimA-like"/>
    <property type="match status" value="1"/>
</dbReference>
<evidence type="ECO:0000256" key="1">
    <source>
        <dbReference type="ARBA" id="ARBA00022676"/>
    </source>
</evidence>
<proteinExistence type="predicted"/>
<dbReference type="Pfam" id="PF13692">
    <property type="entry name" value="Glyco_trans_1_4"/>
    <property type="match status" value="1"/>
</dbReference>
<evidence type="ECO:0000313" key="4">
    <source>
        <dbReference type="EMBL" id="NYD20961.1"/>
    </source>
</evidence>
<dbReference type="Gene3D" id="3.40.50.2000">
    <property type="entry name" value="Glycogen Phosphorylase B"/>
    <property type="match status" value="2"/>
</dbReference>
<keyword evidence="5" id="KW-1185">Reference proteome</keyword>
<dbReference type="EMBL" id="JACCBB010000001">
    <property type="protein sequence ID" value="NYD20961.1"/>
    <property type="molecule type" value="Genomic_DNA"/>
</dbReference>
<dbReference type="GO" id="GO:1901137">
    <property type="term" value="P:carbohydrate derivative biosynthetic process"/>
    <property type="evidence" value="ECO:0007669"/>
    <property type="project" value="UniProtKB-ARBA"/>
</dbReference>
<reference evidence="4 5" key="1">
    <citation type="submission" date="2020-07" db="EMBL/GenBank/DDBJ databases">
        <title>Sequencing the genomes of 1000 actinobacteria strains.</title>
        <authorList>
            <person name="Klenk H.-P."/>
        </authorList>
    </citation>
    <scope>NUCLEOTIDE SEQUENCE [LARGE SCALE GENOMIC DNA]</scope>
    <source>
        <strain evidence="4 5">DSM 7487</strain>
    </source>
</reference>
<feature type="domain" description="Glycosyltransferase subfamily 4-like N-terminal" evidence="3">
    <location>
        <begin position="13"/>
        <end position="162"/>
    </location>
</feature>
<keyword evidence="1" id="KW-0328">Glycosyltransferase</keyword>
<comment type="caution">
    <text evidence="4">The sequence shown here is derived from an EMBL/GenBank/DDBJ whole genome shotgun (WGS) entry which is preliminary data.</text>
</comment>
<keyword evidence="2 4" id="KW-0808">Transferase</keyword>
<dbReference type="AlphaFoldDB" id="A0A7Y9ASV4"/>
<dbReference type="InterPro" id="IPR028098">
    <property type="entry name" value="Glyco_trans_4-like_N"/>
</dbReference>
<dbReference type="Pfam" id="PF13579">
    <property type="entry name" value="Glyco_trans_4_4"/>
    <property type="match status" value="1"/>
</dbReference>
<dbReference type="InterPro" id="IPR050194">
    <property type="entry name" value="Glycosyltransferase_grp1"/>
</dbReference>
<dbReference type="Proteomes" id="UP000521922">
    <property type="component" value="Unassembled WGS sequence"/>
</dbReference>
<accession>A0A7Y9ASV4</accession>
<protein>
    <submittedName>
        <fullName evidence="4">Glycosyltransferase involved in cell wall biosynthesis</fullName>
    </submittedName>
</protein>
<sequence length="349" mass="35239">MGPVVFVLGSSAGGVGRHVAELCARLRADGTDVRVAAPAQTLRRFAFGVPATAVEIGPSIDPARDLRAARALRRAVAAVPGALVHAHGVRAGFVATLAVPRRTPLVVTLHNAVLGRGPRAGLGLAVLGVVCRRADVVLGVSGDLVALAHRLGAGVADRALVPAPPLPPGDAARGRAVLGTGPVALAVARLAPQKDLGTLLEAAGRSGVRVAVAGDGPLLDDLAARVRAEDLPVELLGRREDVADLLAAADVAVSTSVWEGQPVFVQEALRAGVPLVATDAGGTREVTGDAALLVPVGDAGAVAQALARLAGDATERAVRSERARQRAAQLPTGDDAAEQVRRVHAAARG</sequence>
<dbReference type="GO" id="GO:0016757">
    <property type="term" value="F:glycosyltransferase activity"/>
    <property type="evidence" value="ECO:0007669"/>
    <property type="project" value="UniProtKB-KW"/>
</dbReference>
<dbReference type="SUPFAM" id="SSF53756">
    <property type="entry name" value="UDP-Glycosyltransferase/glycogen phosphorylase"/>
    <property type="match status" value="1"/>
</dbReference>
<evidence type="ECO:0000259" key="3">
    <source>
        <dbReference type="Pfam" id="PF13579"/>
    </source>
</evidence>
<dbReference type="PANTHER" id="PTHR45947:SF3">
    <property type="entry name" value="SULFOQUINOVOSYL TRANSFERASE SQD2"/>
    <property type="match status" value="1"/>
</dbReference>
<name>A0A7Y9ASV4_9ACTN</name>
<evidence type="ECO:0000256" key="2">
    <source>
        <dbReference type="ARBA" id="ARBA00022679"/>
    </source>
</evidence>
<dbReference type="PANTHER" id="PTHR45947">
    <property type="entry name" value="SULFOQUINOVOSYL TRANSFERASE SQD2"/>
    <property type="match status" value="1"/>
</dbReference>
<organism evidence="4 5">
    <name type="scientific">Kineococcus aurantiacus</name>
    <dbReference type="NCBI Taxonomy" id="37633"/>
    <lineage>
        <taxon>Bacteria</taxon>
        <taxon>Bacillati</taxon>
        <taxon>Actinomycetota</taxon>
        <taxon>Actinomycetes</taxon>
        <taxon>Kineosporiales</taxon>
        <taxon>Kineosporiaceae</taxon>
        <taxon>Kineococcus</taxon>
    </lineage>
</organism>